<keyword evidence="4" id="KW-1185">Reference proteome</keyword>
<feature type="compositionally biased region" description="Polar residues" evidence="1">
    <location>
        <begin position="864"/>
        <end position="874"/>
    </location>
</feature>
<feature type="compositionally biased region" description="Pro residues" evidence="1">
    <location>
        <begin position="82"/>
        <end position="114"/>
    </location>
</feature>
<accession>A0ABR3V2V5</accession>
<dbReference type="InterPro" id="IPR010473">
    <property type="entry name" value="GTPase-bd"/>
</dbReference>
<evidence type="ECO:0000256" key="1">
    <source>
        <dbReference type="SAM" id="MobiDB-lite"/>
    </source>
</evidence>
<feature type="domain" description="Formin GTPase-binding" evidence="2">
    <location>
        <begin position="806"/>
        <end position="899"/>
    </location>
</feature>
<dbReference type="Proteomes" id="UP001583172">
    <property type="component" value="Unassembled WGS sequence"/>
</dbReference>
<evidence type="ECO:0000313" key="3">
    <source>
        <dbReference type="EMBL" id="KAL1836100.1"/>
    </source>
</evidence>
<dbReference type="InterPro" id="IPR016024">
    <property type="entry name" value="ARM-type_fold"/>
</dbReference>
<dbReference type="InterPro" id="IPR032914">
    <property type="entry name" value="Vam6/VPS39/TRAP1"/>
</dbReference>
<comment type="caution">
    <text evidence="3">The sequence shown here is derived from an EMBL/GenBank/DDBJ whole genome shotgun (WGS) entry which is preliminary data.</text>
</comment>
<dbReference type="Pfam" id="PF06371">
    <property type="entry name" value="Drf_GBD"/>
    <property type="match status" value="1"/>
</dbReference>
<name>A0ABR3V2V5_HUMIN</name>
<reference evidence="3 4" key="1">
    <citation type="journal article" date="2024" name="Commun. Biol.">
        <title>Comparative genomic analysis of thermophilic fungi reveals convergent evolutionary adaptations and gene losses.</title>
        <authorList>
            <person name="Steindorff A.S."/>
            <person name="Aguilar-Pontes M.V."/>
            <person name="Robinson A.J."/>
            <person name="Andreopoulos B."/>
            <person name="LaButti K."/>
            <person name="Kuo A."/>
            <person name="Mondo S."/>
            <person name="Riley R."/>
            <person name="Otillar R."/>
            <person name="Haridas S."/>
            <person name="Lipzen A."/>
            <person name="Grimwood J."/>
            <person name="Schmutz J."/>
            <person name="Clum A."/>
            <person name="Reid I.D."/>
            <person name="Moisan M.C."/>
            <person name="Butler G."/>
            <person name="Nguyen T.T.M."/>
            <person name="Dewar K."/>
            <person name="Conant G."/>
            <person name="Drula E."/>
            <person name="Henrissat B."/>
            <person name="Hansel C."/>
            <person name="Singer S."/>
            <person name="Hutchinson M.I."/>
            <person name="de Vries R.P."/>
            <person name="Natvig D.O."/>
            <person name="Powell A.J."/>
            <person name="Tsang A."/>
            <person name="Grigoriev I.V."/>
        </authorList>
    </citation>
    <scope>NUCLEOTIDE SEQUENCE [LARGE SCALE GENOMIC DNA]</scope>
    <source>
        <strain evidence="3 4">CBS 620.91</strain>
    </source>
</reference>
<dbReference type="PANTHER" id="PTHR12894">
    <property type="entry name" value="CNH DOMAIN CONTAINING"/>
    <property type="match status" value="1"/>
</dbReference>
<dbReference type="EMBL" id="JAZGSY010000465">
    <property type="protein sequence ID" value="KAL1836100.1"/>
    <property type="molecule type" value="Genomic_DNA"/>
</dbReference>
<dbReference type="InterPro" id="IPR011989">
    <property type="entry name" value="ARM-like"/>
</dbReference>
<gene>
    <name evidence="3" type="ORF">VTJ49DRAFT_5572</name>
</gene>
<evidence type="ECO:0000313" key="4">
    <source>
        <dbReference type="Proteomes" id="UP001583172"/>
    </source>
</evidence>
<dbReference type="SUPFAM" id="SSF48371">
    <property type="entry name" value="ARM repeat"/>
    <property type="match status" value="1"/>
</dbReference>
<feature type="region of interest" description="Disordered" evidence="1">
    <location>
        <begin position="1"/>
        <end position="133"/>
    </location>
</feature>
<dbReference type="PANTHER" id="PTHR12894:SF27">
    <property type="entry name" value="TRANSFORMING GROWTH FACTOR-BETA RECEPTOR-ASSOCIATED PROTEIN 1"/>
    <property type="match status" value="1"/>
</dbReference>
<evidence type="ECO:0000259" key="2">
    <source>
        <dbReference type="Pfam" id="PF06371"/>
    </source>
</evidence>
<dbReference type="Gene3D" id="1.25.10.10">
    <property type="entry name" value="Leucine-rich Repeat Variant"/>
    <property type="match status" value="1"/>
</dbReference>
<feature type="region of interest" description="Disordered" evidence="1">
    <location>
        <begin position="858"/>
        <end position="881"/>
    </location>
</feature>
<organism evidence="3 4">
    <name type="scientific">Humicola insolens</name>
    <name type="common">Soft-rot fungus</name>
    <dbReference type="NCBI Taxonomy" id="85995"/>
    <lineage>
        <taxon>Eukaryota</taxon>
        <taxon>Fungi</taxon>
        <taxon>Dikarya</taxon>
        <taxon>Ascomycota</taxon>
        <taxon>Pezizomycotina</taxon>
        <taxon>Sordariomycetes</taxon>
        <taxon>Sordariomycetidae</taxon>
        <taxon>Sordariales</taxon>
        <taxon>Chaetomiaceae</taxon>
        <taxon>Mycothermus</taxon>
    </lineage>
</organism>
<protein>
    <recommendedName>
        <fullName evidence="2">Formin GTPase-binding domain-containing protein</fullName>
    </recommendedName>
</protein>
<sequence length="1106" mass="122710">MNISSLDNTEPDGTFGQAQHIAGAPDAGLARSASSAMSRPHLNAPQGHSRSTSLGDFISGIRRNDRQPEDGEDPIFQDSDAPPRPSRSPGPADKPLPAPPRGDQPAGTPPPQTATPPRRATPSPKPGSVFLKPHILSPTADEFLVVTGTGPLDPGIGMFVNLDGDPTRPTLEFDKYPREIALDGGSVDVSSPIPSMGAGEEGYILASMAKEFEDGLHHGLEIQRFDVNVGEGEPEKWWLEIGDEKSNSPAARGPIGIRPLLQSEEVLFEDVAERLCQRRFTPFKGPSETPTTMSLKSNDSRTALSLQRLSQEQALFDSEDEQLPPGWETTRNQEGEDFVRRLAKTTSRLAVWTGNNIWWAVRNPLLTQLDSALEAAATAGQQARGLETRRQLFALLDAIKDREPMTELEFMTLGYVKQKASIMLLTAFLNSPEPPFTDAETRVIEETLAGGDLDARVVLSLIPALRNEIVVSRRGIWIYGGIKNLVESQISAETDGVVTPISSLPHSVLQFLRRFLSGWRRKKGFGSIPDEVFRTVDASLLLVLLELDQSTPVGQTGKPGSVRKELYDLVDHGVDCFDRAVDLLESYHRLFVLSRLYQHRKMAADVLATWRRIIEGEEDRGGELGDGEQRVRSYLSNIGNRALVQEYGLWLASRNPRLGVQVFTDEKGKATKFEHTQIVALLREEAPDAVKYYLEHLVFGKGNTAYVNELITYYLDVVITDLQTSAASRDNMAASYETYRALQPPKPTYLRFVADNAPPNDEVWQSRLRLLQLLGGGHDYDVDAIRARIDGSLSAPRGFVFVRPDDDSMIEEMFLVLMRQRGWHNLPDQAMREMMAYPADKKWALVYQDRLSEWQAEERRRQTVESGQHSNADLTQMPAVESSPKYHMRKVMDNSLDSKLRPHANGVSAPLDGIHHQRDQRETPYGQTLLVPESIILASRARHHPAALHLLVHRLADYDTAVSYCLRGAAALTPAGAGTFDHGLPRPAPRSHHNDAAPPDWEEQRALFRLLLGELLALGDEQMRAEQAGMLLARFGAWFDLGEVLELVPEEWGVEAVGEFLVAALRRLMAEGREAAVERALAGAENLRVGFEWVVKVEERGGVVEE</sequence>
<proteinExistence type="predicted"/>